<feature type="transmembrane region" description="Helical" evidence="1">
    <location>
        <begin position="487"/>
        <end position="509"/>
    </location>
</feature>
<keyword evidence="1" id="KW-0812">Transmembrane</keyword>
<feature type="transmembrane region" description="Helical" evidence="1">
    <location>
        <begin position="357"/>
        <end position="375"/>
    </location>
</feature>
<dbReference type="Pfam" id="PF11412">
    <property type="entry name" value="DsbD_N"/>
    <property type="match status" value="1"/>
</dbReference>
<dbReference type="RefSeq" id="WP_241447008.1">
    <property type="nucleotide sequence ID" value="NZ_JAKZHW010000001.1"/>
</dbReference>
<feature type="signal peptide" evidence="2">
    <location>
        <begin position="1"/>
        <end position="20"/>
    </location>
</feature>
<dbReference type="InterPro" id="IPR028250">
    <property type="entry name" value="DsbDN"/>
</dbReference>
<keyword evidence="1" id="KW-1133">Transmembrane helix</keyword>
<dbReference type="InterPro" id="IPR036249">
    <property type="entry name" value="Thioredoxin-like_sf"/>
</dbReference>
<evidence type="ECO:0000313" key="5">
    <source>
        <dbReference type="Proteomes" id="UP001203058"/>
    </source>
</evidence>
<dbReference type="Pfam" id="PF13899">
    <property type="entry name" value="Thioredoxin_7"/>
    <property type="match status" value="1"/>
</dbReference>
<feature type="chain" id="PRO_5045483738" evidence="2">
    <location>
        <begin position="21"/>
        <end position="658"/>
    </location>
</feature>
<dbReference type="Gene3D" id="3.40.30.10">
    <property type="entry name" value="Glutaredoxin"/>
    <property type="match status" value="1"/>
</dbReference>
<dbReference type="PANTHER" id="PTHR32234">
    <property type="entry name" value="THIOL:DISULFIDE INTERCHANGE PROTEIN DSBD"/>
    <property type="match status" value="1"/>
</dbReference>
<dbReference type="Proteomes" id="UP001203058">
    <property type="component" value="Unassembled WGS sequence"/>
</dbReference>
<dbReference type="EMBL" id="JAKZHW010000001">
    <property type="protein sequence ID" value="MCH8616198.1"/>
    <property type="molecule type" value="Genomic_DNA"/>
</dbReference>
<keyword evidence="1" id="KW-0472">Membrane</keyword>
<comment type="caution">
    <text evidence="4">The sequence shown here is derived from an EMBL/GenBank/DDBJ whole genome shotgun (WGS) entry which is preliminary data.</text>
</comment>
<dbReference type="InterPro" id="IPR035671">
    <property type="entry name" value="DsbD_gamma"/>
</dbReference>
<accession>A0ABS9VMK0</accession>
<evidence type="ECO:0000313" key="4">
    <source>
        <dbReference type="EMBL" id="MCH8616198.1"/>
    </source>
</evidence>
<dbReference type="PANTHER" id="PTHR32234:SF3">
    <property type="entry name" value="SUPPRESSION OF COPPER SENSITIVITY PROTEIN"/>
    <property type="match status" value="1"/>
</dbReference>
<evidence type="ECO:0000256" key="1">
    <source>
        <dbReference type="SAM" id="Phobius"/>
    </source>
</evidence>
<sequence length="658" mass="69747">MLGRLLLLIAMLLAPAVAQARGVEPELVAEGQAPPGGEVELAIRMRPKAGWHGYWLNPGDAGLPMDVKWQLPPGFSGGALRYPVPTRLTVAGIMNYVFERDYAVLVRLRVPKDAKGTVPIRAEAHWLACTDKICVPEQGELSLDLPVGTDESENRAQFDQWRQALPRPLATQARFAIAGDKLEVAIPLPSEVEVDKPYFFPATDGPVDYAGKQHFRRLGDQLIAELPRRSGEPKDFTGVLAYGDGRGLEVHALPGTVPHGGRTIGEVAPNAIVWAVLGAIAGGILLNLMPCVFPILALKALHLARGGGEEKAARRDALGYVAGAIVGTGALGAALLALRASGSAAGWAFQLQDPRTLVLLFLLILAITLNLLRVFEVPAVATEALPSTSFGTGALAAFVATPCAGPFLGAALGTALLLPPAGSVAVFAALGLGLGLPFVAIAFIPAIRTRLPKPGAWMVTLQRLLAIPMALTAMGCLWLIYRLGGTTALELSIAAGILVALNLIGAGLLQRKGKQTGYIATLGAVAIAGLVVWALPPPAAKAPSVEDAASWTERDVRESLGRGQPAFVYFTADWCLTCKANEATSINRNEVQQAFDDADVAVFVGDWTNGDPAITRFLESRGRAGVPLYLWYEPGKEAEELPQILTPAMLIERAQRKR</sequence>
<feature type="transmembrane region" description="Helical" evidence="1">
    <location>
        <begin position="272"/>
        <end position="296"/>
    </location>
</feature>
<dbReference type="CDD" id="cd02953">
    <property type="entry name" value="DsbDgamma"/>
    <property type="match status" value="1"/>
</dbReference>
<feature type="transmembrane region" description="Helical" evidence="1">
    <location>
        <begin position="516"/>
        <end position="535"/>
    </location>
</feature>
<gene>
    <name evidence="4" type="ORF">LZ016_08815</name>
</gene>
<feature type="domain" description="Thiol:disulfide interchange protein DsbD N-terminal" evidence="3">
    <location>
        <begin position="26"/>
        <end position="143"/>
    </location>
</feature>
<feature type="transmembrane region" description="Helical" evidence="1">
    <location>
        <begin position="395"/>
        <end position="418"/>
    </location>
</feature>
<feature type="transmembrane region" description="Helical" evidence="1">
    <location>
        <begin position="464"/>
        <end position="481"/>
    </location>
</feature>
<dbReference type="SUPFAM" id="SSF52833">
    <property type="entry name" value="Thioredoxin-like"/>
    <property type="match status" value="1"/>
</dbReference>
<proteinExistence type="predicted"/>
<reference evidence="4 5" key="1">
    <citation type="submission" date="2022-03" db="EMBL/GenBank/DDBJ databases">
        <authorList>
            <person name="Jo J.-H."/>
            <person name="Im W.-T."/>
        </authorList>
    </citation>
    <scope>NUCLEOTIDE SEQUENCE [LARGE SCALE GENOMIC DNA]</scope>
    <source>
        <strain evidence="4 5">SM33</strain>
    </source>
</reference>
<keyword evidence="5" id="KW-1185">Reference proteome</keyword>
<evidence type="ECO:0000256" key="2">
    <source>
        <dbReference type="SAM" id="SignalP"/>
    </source>
</evidence>
<feature type="transmembrane region" description="Helical" evidence="1">
    <location>
        <begin position="424"/>
        <end position="444"/>
    </location>
</feature>
<feature type="transmembrane region" description="Helical" evidence="1">
    <location>
        <begin position="317"/>
        <end position="337"/>
    </location>
</feature>
<keyword evidence="2" id="KW-0732">Signal</keyword>
<name>A0ABS9VMK0_9SPHN</name>
<organism evidence="4 5">
    <name type="scientific">Sphingomonas telluris</name>
    <dbReference type="NCBI Taxonomy" id="2907998"/>
    <lineage>
        <taxon>Bacteria</taxon>
        <taxon>Pseudomonadati</taxon>
        <taxon>Pseudomonadota</taxon>
        <taxon>Alphaproteobacteria</taxon>
        <taxon>Sphingomonadales</taxon>
        <taxon>Sphingomonadaceae</taxon>
        <taxon>Sphingomonas</taxon>
    </lineage>
</organism>
<protein>
    <submittedName>
        <fullName evidence="4">Thioredoxin family protein</fullName>
    </submittedName>
</protein>
<evidence type="ECO:0000259" key="3">
    <source>
        <dbReference type="Pfam" id="PF11412"/>
    </source>
</evidence>